<sequence>MNSRGGILAGRAPLLRTVFGGHGHFEQRRLVVNHPYRRVVGHKMEIMVGKHRIVRGIAPKYPLHPIFDTDKNMNLFLTFRDLKLRWKFCLHPSRKRVNIARKWRNPQSVNPAPRPTCSFILHSLMPHRSAQPEFPAGRLDASNCFAVFKSNAHYQHKVTVGDIVQTEKMHRREAGEQVTFGTVLMVGSRDWTIIGKPTVPYAKVKATIEQQTLAGETVVFKYLRHRRWSHFYRQRQWVTMLRIDEIVVDPLMQPEGPPSKPLRLLDLWANRWLYPEELEGVKMAGDGVHPVVADTYDGSEHQPGSFQRRGLTEAYRFPPDASSYWQKQ</sequence>
<dbReference type="InterPro" id="IPR036164">
    <property type="entry name" value="bL21-like_sf"/>
</dbReference>
<dbReference type="PANTHER" id="PTHR21349:SF0">
    <property type="entry name" value="LARGE RIBOSOMAL SUBUNIT PROTEIN BL21M"/>
    <property type="match status" value="1"/>
</dbReference>
<organism evidence="5 6">
    <name type="scientific">Vitrella brassicaformis (strain CCMP3155)</name>
    <dbReference type="NCBI Taxonomy" id="1169540"/>
    <lineage>
        <taxon>Eukaryota</taxon>
        <taxon>Sar</taxon>
        <taxon>Alveolata</taxon>
        <taxon>Colpodellida</taxon>
        <taxon>Vitrellaceae</taxon>
        <taxon>Vitrella</taxon>
    </lineage>
</organism>
<dbReference type="GO" id="GO:0006412">
    <property type="term" value="P:translation"/>
    <property type="evidence" value="ECO:0007669"/>
    <property type="project" value="InterPro"/>
</dbReference>
<dbReference type="PANTHER" id="PTHR21349">
    <property type="entry name" value="50S RIBOSOMAL PROTEIN L21"/>
    <property type="match status" value="1"/>
</dbReference>
<dbReference type="NCBIfam" id="TIGR00061">
    <property type="entry name" value="L21"/>
    <property type="match status" value="1"/>
</dbReference>
<gene>
    <name evidence="5" type="ORF">Vbra_6818</name>
</gene>
<dbReference type="GO" id="GO:0003723">
    <property type="term" value="F:RNA binding"/>
    <property type="evidence" value="ECO:0007669"/>
    <property type="project" value="InterPro"/>
</dbReference>
<dbReference type="Proteomes" id="UP000041254">
    <property type="component" value="Unassembled WGS sequence"/>
</dbReference>
<evidence type="ECO:0000256" key="3">
    <source>
        <dbReference type="ARBA" id="ARBA00023274"/>
    </source>
</evidence>
<dbReference type="AlphaFoldDB" id="A0A0G4E8X6"/>
<dbReference type="OrthoDB" id="5994at2759"/>
<keyword evidence="6" id="KW-1185">Reference proteome</keyword>
<dbReference type="VEuPathDB" id="CryptoDB:Vbra_6818"/>
<dbReference type="OMA" id="DLWSNRW"/>
<dbReference type="InterPro" id="IPR001787">
    <property type="entry name" value="Ribosomal_bL21"/>
</dbReference>
<dbReference type="Pfam" id="PF00829">
    <property type="entry name" value="Ribosomal_L21p"/>
    <property type="match status" value="1"/>
</dbReference>
<protein>
    <recommendedName>
        <fullName evidence="4">Large ribosomal subunit protein bL21m</fullName>
    </recommendedName>
</protein>
<dbReference type="PhylomeDB" id="A0A0G4E8X6"/>
<evidence type="ECO:0000256" key="2">
    <source>
        <dbReference type="ARBA" id="ARBA00022980"/>
    </source>
</evidence>
<evidence type="ECO:0000256" key="4">
    <source>
        <dbReference type="ARBA" id="ARBA00044129"/>
    </source>
</evidence>
<evidence type="ECO:0000313" key="6">
    <source>
        <dbReference type="Proteomes" id="UP000041254"/>
    </source>
</evidence>
<keyword evidence="3" id="KW-0687">Ribonucleoprotein</keyword>
<accession>A0A0G4E8X6</accession>
<keyword evidence="2" id="KW-0689">Ribosomal protein</keyword>
<comment type="similarity">
    <text evidence="1">Belongs to the bacterial ribosomal protein bL21 family.</text>
</comment>
<reference evidence="5 6" key="1">
    <citation type="submission" date="2014-11" db="EMBL/GenBank/DDBJ databases">
        <authorList>
            <person name="Zhu J."/>
            <person name="Qi W."/>
            <person name="Song R."/>
        </authorList>
    </citation>
    <scope>NUCLEOTIDE SEQUENCE [LARGE SCALE GENOMIC DNA]</scope>
</reference>
<proteinExistence type="inferred from homology"/>
<dbReference type="GO" id="GO:0005762">
    <property type="term" value="C:mitochondrial large ribosomal subunit"/>
    <property type="evidence" value="ECO:0007669"/>
    <property type="project" value="TreeGrafter"/>
</dbReference>
<dbReference type="InterPro" id="IPR028909">
    <property type="entry name" value="bL21-like"/>
</dbReference>
<evidence type="ECO:0000313" key="5">
    <source>
        <dbReference type="EMBL" id="CEL92360.1"/>
    </source>
</evidence>
<dbReference type="GO" id="GO:0003735">
    <property type="term" value="F:structural constituent of ribosome"/>
    <property type="evidence" value="ECO:0007669"/>
    <property type="project" value="InterPro"/>
</dbReference>
<evidence type="ECO:0000256" key="1">
    <source>
        <dbReference type="ARBA" id="ARBA00008563"/>
    </source>
</evidence>
<dbReference type="SUPFAM" id="SSF141091">
    <property type="entry name" value="L21p-like"/>
    <property type="match status" value="1"/>
</dbReference>
<dbReference type="InParanoid" id="A0A0G4E8X6"/>
<dbReference type="STRING" id="1169540.A0A0G4E8X6"/>
<dbReference type="FunCoup" id="A0A0G4E8X6">
    <property type="interactions" value="42"/>
</dbReference>
<name>A0A0G4E8X6_VITBC</name>
<dbReference type="EMBL" id="CDMY01000069">
    <property type="protein sequence ID" value="CEL92360.1"/>
    <property type="molecule type" value="Genomic_DNA"/>
</dbReference>